<name>A0A084WGL5_ANOSI</name>
<dbReference type="AlphaFoldDB" id="A0A084WGL5"/>
<dbReference type="Proteomes" id="UP000030765">
    <property type="component" value="Unassembled WGS sequence"/>
</dbReference>
<keyword evidence="4" id="KW-1185">Reference proteome</keyword>
<organism evidence="2">
    <name type="scientific">Anopheles sinensis</name>
    <name type="common">Mosquito</name>
    <dbReference type="NCBI Taxonomy" id="74873"/>
    <lineage>
        <taxon>Eukaryota</taxon>
        <taxon>Metazoa</taxon>
        <taxon>Ecdysozoa</taxon>
        <taxon>Arthropoda</taxon>
        <taxon>Hexapoda</taxon>
        <taxon>Insecta</taxon>
        <taxon>Pterygota</taxon>
        <taxon>Neoptera</taxon>
        <taxon>Endopterygota</taxon>
        <taxon>Diptera</taxon>
        <taxon>Nematocera</taxon>
        <taxon>Culicoidea</taxon>
        <taxon>Culicidae</taxon>
        <taxon>Anophelinae</taxon>
        <taxon>Anopheles</taxon>
    </lineage>
</organism>
<evidence type="ECO:0000313" key="3">
    <source>
        <dbReference type="EnsemblMetazoa" id="ASIC017544-PA"/>
    </source>
</evidence>
<dbReference type="EMBL" id="ATLV01023604">
    <property type="status" value="NOT_ANNOTATED_CDS"/>
    <property type="molecule type" value="Genomic_DNA"/>
</dbReference>
<evidence type="ECO:0000313" key="2">
    <source>
        <dbReference type="EMBL" id="KFB49359.1"/>
    </source>
</evidence>
<evidence type="ECO:0000256" key="1">
    <source>
        <dbReference type="SAM" id="MobiDB-lite"/>
    </source>
</evidence>
<gene>
    <name evidence="2" type="ORF">ZHAS_00017544</name>
</gene>
<reference evidence="2 4" key="1">
    <citation type="journal article" date="2014" name="BMC Genomics">
        <title>Genome sequence of Anopheles sinensis provides insight into genetics basis of mosquito competence for malaria parasites.</title>
        <authorList>
            <person name="Zhou D."/>
            <person name="Zhang D."/>
            <person name="Ding G."/>
            <person name="Shi L."/>
            <person name="Hou Q."/>
            <person name="Ye Y."/>
            <person name="Xu Y."/>
            <person name="Zhou H."/>
            <person name="Xiong C."/>
            <person name="Li S."/>
            <person name="Yu J."/>
            <person name="Hong S."/>
            <person name="Yu X."/>
            <person name="Zou P."/>
            <person name="Chen C."/>
            <person name="Chang X."/>
            <person name="Wang W."/>
            <person name="Lv Y."/>
            <person name="Sun Y."/>
            <person name="Ma L."/>
            <person name="Shen B."/>
            <person name="Zhu C."/>
        </authorList>
    </citation>
    <scope>NUCLEOTIDE SEQUENCE [LARGE SCALE GENOMIC DNA]</scope>
</reference>
<feature type="region of interest" description="Disordered" evidence="1">
    <location>
        <begin position="1"/>
        <end position="29"/>
    </location>
</feature>
<protein>
    <submittedName>
        <fullName evidence="2 3">Uncharacterized protein</fullName>
    </submittedName>
</protein>
<reference evidence="3" key="2">
    <citation type="submission" date="2020-05" db="UniProtKB">
        <authorList>
            <consortium name="EnsemblMetazoa"/>
        </authorList>
    </citation>
    <scope>IDENTIFICATION</scope>
</reference>
<evidence type="ECO:0000313" key="4">
    <source>
        <dbReference type="Proteomes" id="UP000030765"/>
    </source>
</evidence>
<sequence>MSMVEGSGSWHEAWRKKANAKIRPSEQWNIEQNGKGFAAVSHFYDYPFFAQPECNRKLATTSSPPGREEKDGPAGNGRDRDFRKTSNSINSQPERGSGVGGGRGRSQGKQGWKVVNYKICI</sequence>
<dbReference type="VEuPathDB" id="VectorBase:ASIC017544"/>
<proteinExistence type="predicted"/>
<feature type="region of interest" description="Disordered" evidence="1">
    <location>
        <begin position="56"/>
        <end position="110"/>
    </location>
</feature>
<dbReference type="EnsemblMetazoa" id="ASIC017544-RA">
    <property type="protein sequence ID" value="ASIC017544-PA"/>
    <property type="gene ID" value="ASIC017544"/>
</dbReference>
<accession>A0A084WGL5</accession>
<dbReference type="EMBL" id="KE525345">
    <property type="protein sequence ID" value="KFB49359.1"/>
    <property type="molecule type" value="Genomic_DNA"/>
</dbReference>
<feature type="compositionally biased region" description="Basic and acidic residues" evidence="1">
    <location>
        <begin position="66"/>
        <end position="84"/>
    </location>
</feature>